<dbReference type="Proteomes" id="UP000251313">
    <property type="component" value="Unassembled WGS sequence"/>
</dbReference>
<accession>A0AB38FW27</accession>
<evidence type="ECO:0000313" key="3">
    <source>
        <dbReference type="Proteomes" id="UP000251313"/>
    </source>
</evidence>
<keyword evidence="4" id="KW-1185">Reference proteome</keyword>
<dbReference type="EMBL" id="UAVL01000011">
    <property type="protein sequence ID" value="SQA63251.1"/>
    <property type="molecule type" value="Genomic_DNA"/>
</dbReference>
<dbReference type="RefSeq" id="WP_006816986.1">
    <property type="nucleotide sequence ID" value="NZ_CABKQJ010000004.1"/>
</dbReference>
<evidence type="ECO:0000313" key="2">
    <source>
        <dbReference type="EMBL" id="SQA63251.1"/>
    </source>
</evidence>
<proteinExistence type="predicted"/>
<name>A0AB38FW27_9ENTR</name>
<organism evidence="2 3">
    <name type="scientific">Yokenella regensburgei</name>
    <dbReference type="NCBI Taxonomy" id="158877"/>
    <lineage>
        <taxon>Bacteria</taxon>
        <taxon>Pseudomonadati</taxon>
        <taxon>Pseudomonadota</taxon>
        <taxon>Gammaproteobacteria</taxon>
        <taxon>Enterobacterales</taxon>
        <taxon>Enterobacteriaceae</taxon>
        <taxon>Yokenella</taxon>
    </lineage>
</organism>
<dbReference type="GeneID" id="66905379"/>
<reference evidence="2 3" key="1">
    <citation type="submission" date="2018-06" db="EMBL/GenBank/DDBJ databases">
        <authorList>
            <consortium name="Pathogen Informatics"/>
            <person name="Doyle S."/>
        </authorList>
    </citation>
    <scope>NUCLEOTIDE SEQUENCE [LARGE SCALE GENOMIC DNA]</scope>
    <source>
        <strain evidence="2 3">NCTC11967</strain>
    </source>
</reference>
<dbReference type="AlphaFoldDB" id="A0AB38FW27"/>
<evidence type="ECO:0000313" key="4">
    <source>
        <dbReference type="Proteomes" id="UP000267341"/>
    </source>
</evidence>
<dbReference type="InterPro" id="IPR006230">
    <property type="entry name" value="MutL"/>
</dbReference>
<reference evidence="1 4" key="2">
    <citation type="submission" date="2018-10" db="EMBL/GenBank/DDBJ databases">
        <title>Genomic Encyclopedia of Type Strains, Phase IV (KMG-IV): sequencing the most valuable type-strain genomes for metagenomic binning, comparative biology and taxonomic classification.</title>
        <authorList>
            <person name="Goeker M."/>
        </authorList>
    </citation>
    <scope>NUCLEOTIDE SEQUENCE [LARGE SCALE GENOMIC DNA]</scope>
    <source>
        <strain evidence="1 4">DSM 5079</strain>
    </source>
</reference>
<dbReference type="EMBL" id="RBIZ01000005">
    <property type="protein sequence ID" value="RKR53918.1"/>
    <property type="molecule type" value="Genomic_DNA"/>
</dbReference>
<dbReference type="PIRSF" id="PIRSF004729">
    <property type="entry name" value="MutL"/>
    <property type="match status" value="1"/>
</dbReference>
<sequence>MRTLSIDIGSTWTKAALFAVEGHELTLINKGLVPTTTENLAEGFFHCVENIVQEDVRGLLSRGELSVNYSSSAKGGLAVAALGLVPCITLESAKVTAHSAGAKIVHYYSYKLTRHDIKELESSPPDILLFTGGTDGGEEKYGLVNARMLGESSLDCAIIFAGNRDIQDDVRQLLRDKDLTIVDNVLPDLDTPNPGPARKAICDVFLKRIVKGKGLDKIVDVIGKEPLPTPYTVYELVNHISQSSEAWREFMLFDMGGATTDVYTTCDNILTPDTFKHGLDEPFLKRTVEGDLGMRVSSVTAGDSARALVESVFANKPVEKAAFYDYLRRVNAQPEHTPVNATEAHFDTVLAGLNVGYASERHAGTKRTVATVAGNRELQIGRDLTPVRKIIGTGGWLSRAQAFDIHQWIKYRDIDEQGKKILLPTEFEYYRDSQGLIPLLANVAREFPQHAAITSIKNLTDNRGRKYGN</sequence>
<dbReference type="NCBIfam" id="TIGR01319">
    <property type="entry name" value="glmL_fam"/>
    <property type="match status" value="1"/>
</dbReference>
<evidence type="ECO:0000313" key="1">
    <source>
        <dbReference type="EMBL" id="RKR53918.1"/>
    </source>
</evidence>
<protein>
    <submittedName>
        <fullName evidence="1">Uncharacterized protein (TIGR01319 family)</fullName>
    </submittedName>
</protein>
<dbReference type="Pfam" id="PF13941">
    <property type="entry name" value="MutL"/>
    <property type="match status" value="1"/>
</dbReference>
<gene>
    <name evidence="1" type="ORF">C7387_3395</name>
    <name evidence="2" type="ORF">NCTC11967_02287</name>
</gene>
<dbReference type="NCBIfam" id="NF040745">
    <property type="entry name" value="accessory_GlmL"/>
    <property type="match status" value="1"/>
</dbReference>
<comment type="caution">
    <text evidence="2">The sequence shown here is derived from an EMBL/GenBank/DDBJ whole genome shotgun (WGS) entry which is preliminary data.</text>
</comment>
<dbReference type="Proteomes" id="UP000267341">
    <property type="component" value="Unassembled WGS sequence"/>
</dbReference>